<dbReference type="EMBL" id="CP003390">
    <property type="protein sequence ID" value="AFI83289.1"/>
    <property type="molecule type" value="Genomic_DNA"/>
</dbReference>
<accession>I1XFX0</accession>
<gene>
    <name evidence="1" type="ordered locus">Q7A_438</name>
</gene>
<reference evidence="1 2" key="2">
    <citation type="journal article" date="2013" name="Int. J. Syst. Evol. Microbiol.">
        <title>Methylophaga nitratireducenticrescens sp. nov. and Methylophaga frappieri sp. nov., isolated from the biofilm of the methanol-fed denitrification system treating the seawater at the Montreal Biodome.</title>
        <authorList>
            <person name="Villeneuve C."/>
            <person name="Martineau C."/>
            <person name="Mauffrey F."/>
            <person name="Villemur R."/>
        </authorList>
    </citation>
    <scope>NUCLEOTIDE SEQUENCE [LARGE SCALE GENOMIC DNA]</scope>
    <source>
        <strain evidence="1 2">JAM1</strain>
    </source>
</reference>
<dbReference type="STRING" id="754476.Q7A_438"/>
<protein>
    <submittedName>
        <fullName evidence="1">NnrS-like protein</fullName>
    </submittedName>
</protein>
<dbReference type="InterPro" id="IPR010266">
    <property type="entry name" value="NnrS"/>
</dbReference>
<keyword evidence="2" id="KW-1185">Reference proteome</keyword>
<proteinExistence type="predicted"/>
<dbReference type="Proteomes" id="UP000009144">
    <property type="component" value="Chromosome"/>
</dbReference>
<dbReference type="Pfam" id="PF05940">
    <property type="entry name" value="NnrS"/>
    <property type="match status" value="1"/>
</dbReference>
<organism evidence="1 2">
    <name type="scientific">Methylophaga nitratireducenticrescens</name>
    <dbReference type="NCBI Taxonomy" id="754476"/>
    <lineage>
        <taxon>Bacteria</taxon>
        <taxon>Pseudomonadati</taxon>
        <taxon>Pseudomonadota</taxon>
        <taxon>Gammaproteobacteria</taxon>
        <taxon>Thiotrichales</taxon>
        <taxon>Piscirickettsiaceae</taxon>
        <taxon>Methylophaga</taxon>
    </lineage>
</organism>
<evidence type="ECO:0000313" key="1">
    <source>
        <dbReference type="EMBL" id="AFI83289.1"/>
    </source>
</evidence>
<dbReference type="AlphaFoldDB" id="I1XFX0"/>
<dbReference type="PATRIC" id="fig|754476.3.peg.433"/>
<name>I1XFX0_METNJ</name>
<sequence>MQKLNKRWQIFSSAPHRLFFFTGTMQALLAMLWWFSDLSGRFTDFDMPVNWVIPANDAHAFLMIYGFFAFFIFGFLMTTYPRWMQGEEVDRKLYIPAFSLLNAGILLFYIGLISNTFILTIALVIFLIGWSFGLYALLQVYLRAKHPDKRHATITSVMLVIAWVMIAGFISGHFEMVRLAKIGGVWLFLLPLFFAVSHRMIPFFSANVLPNYDIIRPYRALSLVLLFAIIHAILEMGNLYAWLWLVDLPMAIIGFYLTVKWQSFKSLAHPLLAMLHISFVWFGIAMTLYTLQSFYLLLTGEYILLRAPLHALVIGYFSSMLLAMITRVTLGHSGRPLILDMASWALFLSFQYVTILRIAADIPGISSLFTGWLYLAAGSLWLLCFGVWSYKYAPIYLNPRADGRAG</sequence>
<dbReference type="KEGG" id="mej:Q7A_438"/>
<evidence type="ECO:0000313" key="2">
    <source>
        <dbReference type="Proteomes" id="UP000009144"/>
    </source>
</evidence>
<reference evidence="1 2" key="1">
    <citation type="journal article" date="2012" name="J. Bacteriol.">
        <title>Complete genome sequences of Methylophaga sp. strain JAM1 and Methylophaga sp. strain JAM7.</title>
        <authorList>
            <person name="Villeneuve C."/>
            <person name="Martineau C."/>
            <person name="Mauffrey F."/>
            <person name="Villemur R."/>
        </authorList>
    </citation>
    <scope>NUCLEOTIDE SEQUENCE [LARGE SCALE GENOMIC DNA]</scope>
    <source>
        <strain evidence="1 2">JAM1</strain>
    </source>
</reference>
<dbReference type="HOGENOM" id="CLU_041785_0_0_6"/>
<dbReference type="eggNOG" id="COG3213">
    <property type="taxonomic scope" value="Bacteria"/>
</dbReference>
<dbReference type="RefSeq" id="WP_014705664.1">
    <property type="nucleotide sequence ID" value="NC_017857.3"/>
</dbReference>
<dbReference type="OrthoDB" id="9770040at2"/>